<comment type="caution">
    <text evidence="1">The sequence shown here is derived from an EMBL/GenBank/DDBJ whole genome shotgun (WGS) entry which is preliminary data.</text>
</comment>
<accession>A0ACC0IY36</accession>
<evidence type="ECO:0000313" key="1">
    <source>
        <dbReference type="EMBL" id="KAI8028881.1"/>
    </source>
</evidence>
<evidence type="ECO:0000313" key="2">
    <source>
        <dbReference type="Proteomes" id="UP001060215"/>
    </source>
</evidence>
<name>A0ACC0IY36_9ERIC</name>
<reference evidence="1 2" key="1">
    <citation type="journal article" date="2022" name="Plant J.">
        <title>Chromosome-level genome of Camellia lanceoleosa provides a valuable resource for understanding genome evolution and self-incompatibility.</title>
        <authorList>
            <person name="Gong W."/>
            <person name="Xiao S."/>
            <person name="Wang L."/>
            <person name="Liao Z."/>
            <person name="Chang Y."/>
            <person name="Mo W."/>
            <person name="Hu G."/>
            <person name="Li W."/>
            <person name="Zhao G."/>
            <person name="Zhu H."/>
            <person name="Hu X."/>
            <person name="Ji K."/>
            <person name="Xiang X."/>
            <person name="Song Q."/>
            <person name="Yuan D."/>
            <person name="Jin S."/>
            <person name="Zhang L."/>
        </authorList>
    </citation>
    <scope>NUCLEOTIDE SEQUENCE [LARGE SCALE GENOMIC DNA]</scope>
    <source>
        <strain evidence="1">SQ_2022a</strain>
    </source>
</reference>
<protein>
    <submittedName>
        <fullName evidence="1">Uncharacterized protein</fullName>
    </submittedName>
</protein>
<keyword evidence="2" id="KW-1185">Reference proteome</keyword>
<dbReference type="Proteomes" id="UP001060215">
    <property type="component" value="Chromosome 1"/>
</dbReference>
<organism evidence="1 2">
    <name type="scientific">Camellia lanceoleosa</name>
    <dbReference type="NCBI Taxonomy" id="1840588"/>
    <lineage>
        <taxon>Eukaryota</taxon>
        <taxon>Viridiplantae</taxon>
        <taxon>Streptophyta</taxon>
        <taxon>Embryophyta</taxon>
        <taxon>Tracheophyta</taxon>
        <taxon>Spermatophyta</taxon>
        <taxon>Magnoliopsida</taxon>
        <taxon>eudicotyledons</taxon>
        <taxon>Gunneridae</taxon>
        <taxon>Pentapetalae</taxon>
        <taxon>asterids</taxon>
        <taxon>Ericales</taxon>
        <taxon>Theaceae</taxon>
        <taxon>Camellia</taxon>
    </lineage>
</organism>
<sequence length="283" mass="31081">MAPRGRTRKPGLTRMDAAIDQLVPYGFTRNQVRRTVNQLLKVYGGDDGWPFIEANAYILVIETILSNQEEEVQGDKSNVEEIMCLDEPLQVERAGDYSEAADAGPSSQILASTSSEVADAAAQTTSQVLALTCSEVVDAAAQTTETEVRDCLLSAKGNRRGLKDVRLDQNCNEDMVDAIDKGGKNDNDSRRGMQIDHSPLLRSPSSITPSPPPPANNLPPRRRKPCYGWISSSDEEDDFIVLTPAVRLPAAKQPGHSQNGKSGKDKHHRRIPGWDVRPESKYM</sequence>
<proteinExistence type="predicted"/>
<dbReference type="EMBL" id="CM045758">
    <property type="protein sequence ID" value="KAI8028881.1"/>
    <property type="molecule type" value="Genomic_DNA"/>
</dbReference>
<gene>
    <name evidence="1" type="ORF">LOK49_LG01G00886</name>
</gene>